<sequence>MNNEIGRKITSLTLMTIMLAGGLTFAAPGVMPAAYAANANLFVSAENSQFDNYMSGPQVIEVVVIDSDINDTDQAKGEPDVTVNGKILRMAQAVDGNWYGYFADRNMALIADSTAAGSLVSGSGLDFGDFCEAADGVAAVGINLSDTVGFASGNVTGGINGTSSGGAITAGSTACVPAGTNGNTNNVVREAKTLNLNDAANPSATAAGQIGVLNDGAAWPIIQLYPLNPTGNVVVQYNKGGGAQSTTLTFDTVDNFAGVELDRSVYPKGSQIHATITDLWLNIDPTDEDSWTFGTNNANATSRGPHYQVFDENGASGGTPIKLTAQQRSSLMCEDNCNLLINLNVQGSTANVLTIQDNDDSILDNLNGTSSTASSNNATNFGVAAFTAQLGEGSVPVTITEQGPNSGVFGTYDESDVSAIQVTTNAKRGTSASLDYNESPVTVLVGFSFASIDIQPIDDEWSSGEEIPVTIVDGDQNKNSRADEDLDLDNTEITLVPALKTGDPFTIGEGTSTPSVNVFNATRTVLGGSTVAGDMATGALANYTLVTISGTGANTTSTAAVDTFSQRAILSQVVNATAEVGTVIVDLGTTMSELQKTIGQADATGVRFNFFNYNVESFGADEVSIFLLNQTGTILTATGYTSNATATQSNAVVLIANGTGQDYISLNGLDANLFSATDPKRQNLGLAIEFDYAGAATARGVTGIDDKEAIVADFFSFGFTDDGVQSNERIAHQIIRIEAEETGDNTSTFVGSLEYIMVNQLNIIDVATFAGITPIADDPSFIVIEDLTDEDAPRVSYNDLGADGVVTPISDQEEAPSHSGIVSLNQDSYKAADTVIITLEDLDLNVDSDLIDIYTVVAPLAGSQPSTDATGGADNDQVGVDVTALQEALSFGSQGRLLDVTFDDVKWENTGTTCNAQFDDGLFATGFTLVETAKDSGKFIGDFQIPADWCRAATGVAETVTGLDIEVNYVDYRDASGEIIEVGDSAGVRANTGSVSLDRTVYPVPFGVPANFATGTTETPSQRSVFPIHQTGMGVVAGNTADLDAGEFLSNGDLTVHIRVNDPDFDINPAGEDSINANTAAAAVGPVKISVVRGSSEVVLGYAGGPTEIDGTIDVGDATPLATRQLGPIDEIAPDAGIYELDLNIRYTDGPASATCPPTLATGFTSIDGTASGTELSRFSVASAAGLNYCILQGDILQVEYTDPADASGDVNTVTDSATFDLRNGVLQSDKSVYIIGSDMILTLIEPDLDLDNDGAETYDLDLIEWDSDAATTTMGNLGVGATAFDPEPTDFRETGDSTGIFQIVIEIPDALGGDNLERGEEIILEYTDWGPSGSDYVGDEDEDVNITVFTSNFGATVELDQKVYTWTDKVYVTIVAPDHNFDGDLVDEIGNTSSDPIKISTRGFNIDNYKLVETGTDTGIFTGEVILTGFTTHDADGDGTAGDASGIKSLDGTGPTDGLLPTDDDDGITVSFEFSEDETVVGSALIRWNIGEVQWLEASYPASGTGVVRVIDPDMNLNPEAVDNFDVDVWSDSDAGGIDLTVTETNEATGIFEGTVFFTVSDESSGHRLRVAEGDTVTAEYEDNTLPDPYTTADELDITATSLIGTVVPPLERAPAANLRTVDAFGNSLDTVSVDQQVQISADLANGQDREQSFAYLVQIQDGNGVTVSLAWITGSLSAGQSFSPALSWIPTQAGTYTATAFVWESVDNPTALSPPVSTTVTVQ</sequence>
<reference evidence="2 3" key="1">
    <citation type="submission" date="2018-02" db="EMBL/GenBank/DDBJ databases">
        <title>Complete genome of Nitrosopumilus oxyclinae HCE1.</title>
        <authorList>
            <person name="Qin W."/>
            <person name="Zheng Y."/>
            <person name="Stahl D.A."/>
        </authorList>
    </citation>
    <scope>NUCLEOTIDE SEQUENCE [LARGE SCALE GENOMIC DNA]</scope>
    <source>
        <strain evidence="2 3">HCE1</strain>
    </source>
</reference>
<gene>
    <name evidence="2" type="ORF">C5F49_07995</name>
</gene>
<feature type="region of interest" description="Disordered" evidence="1">
    <location>
        <begin position="1438"/>
        <end position="1463"/>
    </location>
</feature>
<dbReference type="RefSeq" id="WP_179362509.1">
    <property type="nucleotide sequence ID" value="NZ_CP026994.1"/>
</dbReference>
<protein>
    <submittedName>
        <fullName evidence="2">Uncharacterized protein</fullName>
    </submittedName>
</protein>
<evidence type="ECO:0000313" key="2">
    <source>
        <dbReference type="EMBL" id="QLH05266.1"/>
    </source>
</evidence>
<organism evidence="2 3">
    <name type="scientific">Nitrosopumilus oxyclinae</name>
    <dbReference type="NCBI Taxonomy" id="1959104"/>
    <lineage>
        <taxon>Archaea</taxon>
        <taxon>Nitrososphaerota</taxon>
        <taxon>Nitrososphaeria</taxon>
        <taxon>Nitrosopumilales</taxon>
        <taxon>Nitrosopumilaceae</taxon>
        <taxon>Nitrosopumilus</taxon>
    </lineage>
</organism>
<dbReference type="KEGG" id="nox:C5F49_07995"/>
<dbReference type="OrthoDB" id="3105at2157"/>
<dbReference type="GeneID" id="56061927"/>
<dbReference type="Proteomes" id="UP000509441">
    <property type="component" value="Chromosome"/>
</dbReference>
<proteinExistence type="predicted"/>
<feature type="compositionally biased region" description="Low complexity" evidence="1">
    <location>
        <begin position="1451"/>
        <end position="1462"/>
    </location>
</feature>
<keyword evidence="3" id="KW-1185">Reference proteome</keyword>
<evidence type="ECO:0000256" key="1">
    <source>
        <dbReference type="SAM" id="MobiDB-lite"/>
    </source>
</evidence>
<accession>A0A7D5M262</accession>
<dbReference type="EMBL" id="CP026994">
    <property type="protein sequence ID" value="QLH05266.1"/>
    <property type="molecule type" value="Genomic_DNA"/>
</dbReference>
<evidence type="ECO:0000313" key="3">
    <source>
        <dbReference type="Proteomes" id="UP000509441"/>
    </source>
</evidence>
<name>A0A7D5M262_9ARCH</name>